<gene>
    <name evidence="2" type="ORF">FJT64_023817</name>
</gene>
<keyword evidence="3" id="KW-1185">Reference proteome</keyword>
<sequence>MMTKWNKKPKFHIKTPTYRTGDHGYGQFNRSLHRYNAVLGCFEEVLPAGMSYGAEPTHEGAAPKKPRMKVMIKPFTNEAGEVVAVTPALPAPLPAPLPAQQRVERYEEVVEDSGEVVVHVPDSAAGPDGVIRLLQVTNEDGSVSYISADHAEMDADFSMEDAMQMILTEVDADSRDGQSAVMHDVHDAQHADDVEQQEALAAPKDEPGDPDTELLELSSACYVCGQRAADGGSMTPLMTGRSRHTDAPLAELLADTVQRELTVSSADGVCAACLCLLDSCDLPDGPLKKSASRHVRNVLAVRVGDLASVDGGPWARKRKRPRQPRDEDDQWTDPGAAGDTDWTPGMEMKGQRRGPRKSRDARPWSPTPEEPRLEHLTDLTMPFGEQALRQRIAIRKNAFVASAVHASNRPRVLVDPELQSKYLADPPPQRRPVPPAEPEPSEGPARPTQAALTRPRTSR</sequence>
<proteinExistence type="predicted"/>
<dbReference type="EMBL" id="VIIS01000853">
    <property type="protein sequence ID" value="KAF0304357.1"/>
    <property type="molecule type" value="Genomic_DNA"/>
</dbReference>
<evidence type="ECO:0000313" key="2">
    <source>
        <dbReference type="EMBL" id="KAF0304357.1"/>
    </source>
</evidence>
<name>A0A6A4W9B7_AMPAM</name>
<feature type="region of interest" description="Disordered" evidence="1">
    <location>
        <begin position="412"/>
        <end position="459"/>
    </location>
</feature>
<dbReference type="AlphaFoldDB" id="A0A6A4W9B7"/>
<feature type="region of interest" description="Disordered" evidence="1">
    <location>
        <begin position="310"/>
        <end position="378"/>
    </location>
</feature>
<accession>A0A6A4W9B7</accession>
<comment type="caution">
    <text evidence="2">The sequence shown here is derived from an EMBL/GenBank/DDBJ whole genome shotgun (WGS) entry which is preliminary data.</text>
</comment>
<feature type="compositionally biased region" description="Pro residues" evidence="1">
    <location>
        <begin position="425"/>
        <end position="438"/>
    </location>
</feature>
<reference evidence="2 3" key="1">
    <citation type="submission" date="2019-07" db="EMBL/GenBank/DDBJ databases">
        <title>Draft genome assembly of a fouling barnacle, Amphibalanus amphitrite (Darwin, 1854): The first reference genome for Thecostraca.</title>
        <authorList>
            <person name="Kim W."/>
        </authorList>
    </citation>
    <scope>NUCLEOTIDE SEQUENCE [LARGE SCALE GENOMIC DNA]</scope>
    <source>
        <strain evidence="2">SNU_AA5</strain>
        <tissue evidence="2">Soma without cirri and trophi</tissue>
    </source>
</reference>
<organism evidence="2 3">
    <name type="scientific">Amphibalanus amphitrite</name>
    <name type="common">Striped barnacle</name>
    <name type="synonym">Balanus amphitrite</name>
    <dbReference type="NCBI Taxonomy" id="1232801"/>
    <lineage>
        <taxon>Eukaryota</taxon>
        <taxon>Metazoa</taxon>
        <taxon>Ecdysozoa</taxon>
        <taxon>Arthropoda</taxon>
        <taxon>Crustacea</taxon>
        <taxon>Multicrustacea</taxon>
        <taxon>Cirripedia</taxon>
        <taxon>Thoracica</taxon>
        <taxon>Thoracicalcarea</taxon>
        <taxon>Balanomorpha</taxon>
        <taxon>Balanoidea</taxon>
        <taxon>Balanidae</taxon>
        <taxon>Amphibalaninae</taxon>
        <taxon>Amphibalanus</taxon>
    </lineage>
</organism>
<dbReference type="Proteomes" id="UP000440578">
    <property type="component" value="Unassembled WGS sequence"/>
</dbReference>
<protein>
    <submittedName>
        <fullName evidence="2">Uncharacterized protein</fullName>
    </submittedName>
</protein>
<dbReference type="OrthoDB" id="2158658at2759"/>
<evidence type="ECO:0000313" key="3">
    <source>
        <dbReference type="Proteomes" id="UP000440578"/>
    </source>
</evidence>
<evidence type="ECO:0000256" key="1">
    <source>
        <dbReference type="SAM" id="MobiDB-lite"/>
    </source>
</evidence>